<name>A0ABP9E1P5_9ACTN</name>
<dbReference type="SMART" id="SM00530">
    <property type="entry name" value="HTH_XRE"/>
    <property type="match status" value="1"/>
</dbReference>
<proteinExistence type="predicted"/>
<accession>A0ABP9E1P5</accession>
<dbReference type="PROSITE" id="PS50943">
    <property type="entry name" value="HTH_CROC1"/>
    <property type="match status" value="1"/>
</dbReference>
<dbReference type="InterPro" id="IPR001387">
    <property type="entry name" value="Cro/C1-type_HTH"/>
</dbReference>
<sequence>MTANTPGDASRQGWGPTSRQVAANLLRLRKARGLSTTQLAASLKSLGQPVPATGITRVEKGERRVDTDDLVALALALNVSPAALLLPADWSDAQVKLAENFETSTRVAWLWVEGRAPASSFGTESEMHVVEDDDDKEAEYWRQREEFEALTHPPQRRRAARHPATRAARQVSDAIDHLVIAANAKDKTSATKELKAAKLRMRQLEAELLRMELDLEADEG</sequence>
<evidence type="ECO:0000259" key="2">
    <source>
        <dbReference type="PROSITE" id="PS50943"/>
    </source>
</evidence>
<organism evidence="3 4">
    <name type="scientific">Kitasatospora terrestris</name>
    <dbReference type="NCBI Taxonomy" id="258051"/>
    <lineage>
        <taxon>Bacteria</taxon>
        <taxon>Bacillati</taxon>
        <taxon>Actinomycetota</taxon>
        <taxon>Actinomycetes</taxon>
        <taxon>Kitasatosporales</taxon>
        <taxon>Streptomycetaceae</taxon>
        <taxon>Kitasatospora</taxon>
    </lineage>
</organism>
<feature type="domain" description="HTH cro/C1-type" evidence="2">
    <location>
        <begin position="25"/>
        <end position="84"/>
    </location>
</feature>
<reference evidence="4" key="1">
    <citation type="journal article" date="2019" name="Int. J. Syst. Evol. Microbiol.">
        <title>The Global Catalogue of Microorganisms (GCM) 10K type strain sequencing project: providing services to taxonomists for standard genome sequencing and annotation.</title>
        <authorList>
            <consortium name="The Broad Institute Genomics Platform"/>
            <consortium name="The Broad Institute Genome Sequencing Center for Infectious Disease"/>
            <person name="Wu L."/>
            <person name="Ma J."/>
        </authorList>
    </citation>
    <scope>NUCLEOTIDE SEQUENCE [LARGE SCALE GENOMIC DNA]</scope>
    <source>
        <strain evidence="4">JCM 13006</strain>
    </source>
</reference>
<evidence type="ECO:0000313" key="3">
    <source>
        <dbReference type="EMBL" id="GAA4865871.1"/>
    </source>
</evidence>
<dbReference type="SUPFAM" id="SSF47413">
    <property type="entry name" value="lambda repressor-like DNA-binding domains"/>
    <property type="match status" value="1"/>
</dbReference>
<feature type="coiled-coil region" evidence="1">
    <location>
        <begin position="187"/>
        <end position="214"/>
    </location>
</feature>
<evidence type="ECO:0000256" key="1">
    <source>
        <dbReference type="SAM" id="Coils"/>
    </source>
</evidence>
<keyword evidence="4" id="KW-1185">Reference proteome</keyword>
<evidence type="ECO:0000313" key="4">
    <source>
        <dbReference type="Proteomes" id="UP001501752"/>
    </source>
</evidence>
<comment type="caution">
    <text evidence="3">The sequence shown here is derived from an EMBL/GenBank/DDBJ whole genome shotgun (WGS) entry which is preliminary data.</text>
</comment>
<gene>
    <name evidence="3" type="ORF">GCM10023235_50320</name>
</gene>
<protein>
    <recommendedName>
        <fullName evidence="2">HTH cro/C1-type domain-containing protein</fullName>
    </recommendedName>
</protein>
<dbReference type="Gene3D" id="1.10.260.40">
    <property type="entry name" value="lambda repressor-like DNA-binding domains"/>
    <property type="match status" value="1"/>
</dbReference>
<dbReference type="Pfam" id="PF01381">
    <property type="entry name" value="HTH_3"/>
    <property type="match status" value="1"/>
</dbReference>
<dbReference type="CDD" id="cd00093">
    <property type="entry name" value="HTH_XRE"/>
    <property type="match status" value="1"/>
</dbReference>
<dbReference type="EMBL" id="BAABIS010000001">
    <property type="protein sequence ID" value="GAA4865871.1"/>
    <property type="molecule type" value="Genomic_DNA"/>
</dbReference>
<keyword evidence="1" id="KW-0175">Coiled coil</keyword>
<dbReference type="InterPro" id="IPR010982">
    <property type="entry name" value="Lambda_DNA-bd_dom_sf"/>
</dbReference>
<dbReference type="RefSeq" id="WP_345699138.1">
    <property type="nucleotide sequence ID" value="NZ_BAABIS010000001.1"/>
</dbReference>
<dbReference type="Proteomes" id="UP001501752">
    <property type="component" value="Unassembled WGS sequence"/>
</dbReference>